<organism evidence="3 4">
    <name type="scientific">Anaeramoeba ignava</name>
    <name type="common">Anaerobic marine amoeba</name>
    <dbReference type="NCBI Taxonomy" id="1746090"/>
    <lineage>
        <taxon>Eukaryota</taxon>
        <taxon>Metamonada</taxon>
        <taxon>Anaeramoebidae</taxon>
        <taxon>Anaeramoeba</taxon>
    </lineage>
</organism>
<dbReference type="EMBL" id="JAPDFW010000084">
    <property type="protein sequence ID" value="KAJ5071921.1"/>
    <property type="molecule type" value="Genomic_DNA"/>
</dbReference>
<dbReference type="InterPro" id="IPR035965">
    <property type="entry name" value="PAS-like_dom_sf"/>
</dbReference>
<dbReference type="OrthoDB" id="10678155at2759"/>
<keyword evidence="4" id="KW-1185">Reference proteome</keyword>
<feature type="domain" description="PAS" evidence="2">
    <location>
        <begin position="14"/>
        <end position="59"/>
    </location>
</feature>
<evidence type="ECO:0000313" key="4">
    <source>
        <dbReference type="Proteomes" id="UP001149090"/>
    </source>
</evidence>
<gene>
    <name evidence="3" type="ORF">M0811_09820</name>
</gene>
<evidence type="ECO:0000313" key="3">
    <source>
        <dbReference type="EMBL" id="KAJ5071921.1"/>
    </source>
</evidence>
<feature type="coiled-coil region" evidence="1">
    <location>
        <begin position="212"/>
        <end position="265"/>
    </location>
</feature>
<sequence length="304" mass="35710">MGNSKNTLSISKNLQKKYPKSIQESRLPIILVDCTTHIYATNNSFCKLLGYEEPESLNQIPISSISAKYQPLSKNKSESAIVFVNDQSLINDQAIFHFPWVLKNSKNQKVYVLAYLSLIEFDGNFLGQIIIRTPILKKKQTGNKKQINLSNKIEPNQKFQIYSQKIITEEIDKIQKKIENLKKPELPEQYLLQKIENIQSSFQQFFIQQEEIEKVFQEQKKIQNQNENQLQNFLQNELEKRKNFISQEQKKLEEEMEKNRKVKILYKKIMTEIGQNDELSKKLSIYSQNIGNEFEKTESSSKEF</sequence>
<proteinExistence type="predicted"/>
<keyword evidence="1" id="KW-0175">Coiled coil</keyword>
<reference evidence="3" key="1">
    <citation type="submission" date="2022-10" db="EMBL/GenBank/DDBJ databases">
        <title>Novel sulphate-reducing endosymbionts in the free-living metamonad Anaeramoeba.</title>
        <authorList>
            <person name="Jerlstrom-Hultqvist J."/>
            <person name="Cepicka I."/>
            <person name="Gallot-Lavallee L."/>
            <person name="Salas-Leiva D."/>
            <person name="Curtis B.A."/>
            <person name="Zahonova K."/>
            <person name="Pipaliya S."/>
            <person name="Dacks J."/>
            <person name="Roger A.J."/>
        </authorList>
    </citation>
    <scope>NUCLEOTIDE SEQUENCE</scope>
    <source>
        <strain evidence="3">BMAN</strain>
    </source>
</reference>
<dbReference type="InterPro" id="IPR000014">
    <property type="entry name" value="PAS"/>
</dbReference>
<dbReference type="Gene3D" id="3.30.450.20">
    <property type="entry name" value="PAS domain"/>
    <property type="match status" value="1"/>
</dbReference>
<evidence type="ECO:0000259" key="2">
    <source>
        <dbReference type="PROSITE" id="PS50112"/>
    </source>
</evidence>
<accession>A0A9Q0R9I5</accession>
<dbReference type="Proteomes" id="UP001149090">
    <property type="component" value="Unassembled WGS sequence"/>
</dbReference>
<protein>
    <recommendedName>
        <fullName evidence="2">PAS domain-containing protein</fullName>
    </recommendedName>
</protein>
<dbReference type="PROSITE" id="PS50112">
    <property type="entry name" value="PAS"/>
    <property type="match status" value="1"/>
</dbReference>
<comment type="caution">
    <text evidence="3">The sequence shown here is derived from an EMBL/GenBank/DDBJ whole genome shotgun (WGS) entry which is preliminary data.</text>
</comment>
<dbReference type="AlphaFoldDB" id="A0A9Q0R9I5"/>
<dbReference type="SUPFAM" id="SSF55785">
    <property type="entry name" value="PYP-like sensor domain (PAS domain)"/>
    <property type="match status" value="1"/>
</dbReference>
<name>A0A9Q0R9I5_ANAIG</name>
<evidence type="ECO:0000256" key="1">
    <source>
        <dbReference type="SAM" id="Coils"/>
    </source>
</evidence>